<evidence type="ECO:0000256" key="3">
    <source>
        <dbReference type="ARBA" id="ARBA00022737"/>
    </source>
</evidence>
<dbReference type="InterPro" id="IPR050453">
    <property type="entry name" value="LIM_Homeobox_TF"/>
</dbReference>
<dbReference type="GO" id="GO:0046872">
    <property type="term" value="F:metal ion binding"/>
    <property type="evidence" value="ECO:0007669"/>
    <property type="project" value="UniProtKB-KW"/>
</dbReference>
<organism evidence="11 12">
    <name type="scientific">Ladona fulva</name>
    <name type="common">Scarce chaser dragonfly</name>
    <name type="synonym">Libellula fulva</name>
    <dbReference type="NCBI Taxonomy" id="123851"/>
    <lineage>
        <taxon>Eukaryota</taxon>
        <taxon>Metazoa</taxon>
        <taxon>Ecdysozoa</taxon>
        <taxon>Arthropoda</taxon>
        <taxon>Hexapoda</taxon>
        <taxon>Insecta</taxon>
        <taxon>Pterygota</taxon>
        <taxon>Palaeoptera</taxon>
        <taxon>Odonata</taxon>
        <taxon>Epiprocta</taxon>
        <taxon>Anisoptera</taxon>
        <taxon>Libelluloidea</taxon>
        <taxon>Libellulidae</taxon>
        <taxon>Ladona</taxon>
    </lineage>
</organism>
<proteinExistence type="predicted"/>
<evidence type="ECO:0000256" key="6">
    <source>
        <dbReference type="ARBA" id="ARBA00023125"/>
    </source>
</evidence>
<comment type="subcellular location">
    <subcellularLocation>
        <location evidence="1">Nucleus</location>
    </subcellularLocation>
</comment>
<accession>A0A8K0KKC1</accession>
<dbReference type="AlphaFoldDB" id="A0A8K0KKC1"/>
<dbReference type="Proteomes" id="UP000792457">
    <property type="component" value="Unassembled WGS sequence"/>
</dbReference>
<feature type="domain" description="LIM zinc-binding" evidence="10">
    <location>
        <begin position="17"/>
        <end position="78"/>
    </location>
</feature>
<evidence type="ECO:0000256" key="1">
    <source>
        <dbReference type="ARBA" id="ARBA00004123"/>
    </source>
</evidence>
<keyword evidence="3" id="KW-0677">Repeat</keyword>
<dbReference type="PANTHER" id="PTHR24208:SF127">
    <property type="entry name" value="LIM_HOMEOBOX PROTEIN AWH"/>
    <property type="match status" value="1"/>
</dbReference>
<dbReference type="Gene3D" id="2.10.110.10">
    <property type="entry name" value="Cysteine Rich Protein"/>
    <property type="match status" value="1"/>
</dbReference>
<dbReference type="Pfam" id="PF00412">
    <property type="entry name" value="LIM"/>
    <property type="match status" value="1"/>
</dbReference>
<dbReference type="CDD" id="cd09373">
    <property type="entry name" value="LIM1_AWH"/>
    <property type="match status" value="1"/>
</dbReference>
<dbReference type="PANTHER" id="PTHR24208">
    <property type="entry name" value="LIM/HOMEOBOX PROTEIN LHX"/>
    <property type="match status" value="1"/>
</dbReference>
<dbReference type="SUPFAM" id="SSF57716">
    <property type="entry name" value="Glucocorticoid receptor-like (DNA-binding domain)"/>
    <property type="match status" value="2"/>
</dbReference>
<comment type="caution">
    <text evidence="11">The sequence shown here is derived from an EMBL/GenBank/DDBJ whole genome shotgun (WGS) entry which is preliminary data.</text>
</comment>
<keyword evidence="5 9" id="KW-0440">LIM domain</keyword>
<dbReference type="PROSITE" id="PS50023">
    <property type="entry name" value="LIM_DOMAIN_2"/>
    <property type="match status" value="1"/>
</dbReference>
<dbReference type="GO" id="GO:0005634">
    <property type="term" value="C:nucleus"/>
    <property type="evidence" value="ECO:0007669"/>
    <property type="project" value="UniProtKB-SubCell"/>
</dbReference>
<keyword evidence="8" id="KW-0539">Nucleus</keyword>
<dbReference type="GO" id="GO:0000981">
    <property type="term" value="F:DNA-binding transcription factor activity, RNA polymerase II-specific"/>
    <property type="evidence" value="ECO:0007669"/>
    <property type="project" value="TreeGrafter"/>
</dbReference>
<dbReference type="GO" id="GO:0000977">
    <property type="term" value="F:RNA polymerase II transcription regulatory region sequence-specific DNA binding"/>
    <property type="evidence" value="ECO:0007669"/>
    <property type="project" value="TreeGrafter"/>
</dbReference>
<protein>
    <recommendedName>
        <fullName evidence="10">LIM zinc-binding domain-containing protein</fullName>
    </recommendedName>
</protein>
<dbReference type="PROSITE" id="PS00478">
    <property type="entry name" value="LIM_DOMAIN_1"/>
    <property type="match status" value="1"/>
</dbReference>
<keyword evidence="6" id="KW-0238">DNA-binding</keyword>
<dbReference type="EMBL" id="KZ309028">
    <property type="protein sequence ID" value="KAG8236455.1"/>
    <property type="molecule type" value="Genomic_DNA"/>
</dbReference>
<keyword evidence="2 9" id="KW-0479">Metal-binding</keyword>
<dbReference type="FunFam" id="2.10.110.10:FF:000006">
    <property type="entry name" value="LIM homeobox transcription factor 1-beta"/>
    <property type="match status" value="1"/>
</dbReference>
<dbReference type="GO" id="GO:0030182">
    <property type="term" value="P:neuron differentiation"/>
    <property type="evidence" value="ECO:0007669"/>
    <property type="project" value="TreeGrafter"/>
</dbReference>
<name>A0A8K0KKC1_LADFU</name>
<gene>
    <name evidence="11" type="ORF">J437_LFUL016906</name>
</gene>
<evidence type="ECO:0000256" key="7">
    <source>
        <dbReference type="ARBA" id="ARBA00023155"/>
    </source>
</evidence>
<keyword evidence="12" id="KW-1185">Reference proteome</keyword>
<evidence type="ECO:0000256" key="8">
    <source>
        <dbReference type="ARBA" id="ARBA00023242"/>
    </source>
</evidence>
<reference evidence="11" key="2">
    <citation type="submission" date="2017-10" db="EMBL/GenBank/DDBJ databases">
        <title>Ladona fulva Genome sequencing and assembly.</title>
        <authorList>
            <person name="Murali S."/>
            <person name="Richards S."/>
            <person name="Bandaranaike D."/>
            <person name="Bellair M."/>
            <person name="Blankenburg K."/>
            <person name="Chao H."/>
            <person name="Dinh H."/>
            <person name="Doddapaneni H."/>
            <person name="Dugan-Rocha S."/>
            <person name="Elkadiri S."/>
            <person name="Gnanaolivu R."/>
            <person name="Hernandez B."/>
            <person name="Skinner E."/>
            <person name="Javaid M."/>
            <person name="Lee S."/>
            <person name="Li M."/>
            <person name="Ming W."/>
            <person name="Munidasa M."/>
            <person name="Muniz J."/>
            <person name="Nguyen L."/>
            <person name="Hughes D."/>
            <person name="Osuji N."/>
            <person name="Pu L.-L."/>
            <person name="Puazo M."/>
            <person name="Qu C."/>
            <person name="Quiroz J."/>
            <person name="Raj R."/>
            <person name="Weissenberger G."/>
            <person name="Xin Y."/>
            <person name="Zou X."/>
            <person name="Han Y."/>
            <person name="Worley K."/>
            <person name="Muzny D."/>
            <person name="Gibbs R."/>
        </authorList>
    </citation>
    <scope>NUCLEOTIDE SEQUENCE</scope>
    <source>
        <strain evidence="11">Sampled in the wild</strain>
    </source>
</reference>
<evidence type="ECO:0000259" key="10">
    <source>
        <dbReference type="PROSITE" id="PS50023"/>
    </source>
</evidence>
<evidence type="ECO:0000256" key="5">
    <source>
        <dbReference type="ARBA" id="ARBA00023038"/>
    </source>
</evidence>
<dbReference type="OrthoDB" id="10068367at2759"/>
<sequence>MKYLCRPQTEDGGCGSASCSACKETITDKYLLQVSGRAWHAGCLRCCVCRLALDRQPSCFIREDSVYCKVDYAKFRAGFLKTEMILLAPQSSLTYAQQVRVPLTPLPTAVRHLGINRLSDDHDYIEDRSHSNLLTSGMGEPFRSKIPVS</sequence>
<dbReference type="SMART" id="SM00132">
    <property type="entry name" value="LIM"/>
    <property type="match status" value="1"/>
</dbReference>
<keyword evidence="4 9" id="KW-0862">Zinc</keyword>
<evidence type="ECO:0000313" key="12">
    <source>
        <dbReference type="Proteomes" id="UP000792457"/>
    </source>
</evidence>
<evidence type="ECO:0000256" key="4">
    <source>
        <dbReference type="ARBA" id="ARBA00022833"/>
    </source>
</evidence>
<evidence type="ECO:0000313" key="11">
    <source>
        <dbReference type="EMBL" id="KAG8236455.1"/>
    </source>
</evidence>
<dbReference type="InterPro" id="IPR001781">
    <property type="entry name" value="Znf_LIM"/>
</dbReference>
<evidence type="ECO:0000256" key="9">
    <source>
        <dbReference type="PROSITE-ProRule" id="PRU00125"/>
    </source>
</evidence>
<evidence type="ECO:0000256" key="2">
    <source>
        <dbReference type="ARBA" id="ARBA00022723"/>
    </source>
</evidence>
<keyword evidence="7" id="KW-0371">Homeobox</keyword>
<reference evidence="11" key="1">
    <citation type="submission" date="2013-04" db="EMBL/GenBank/DDBJ databases">
        <authorList>
            <person name="Qu J."/>
            <person name="Murali S.C."/>
            <person name="Bandaranaike D."/>
            <person name="Bellair M."/>
            <person name="Blankenburg K."/>
            <person name="Chao H."/>
            <person name="Dinh H."/>
            <person name="Doddapaneni H."/>
            <person name="Downs B."/>
            <person name="Dugan-Rocha S."/>
            <person name="Elkadiri S."/>
            <person name="Gnanaolivu R.D."/>
            <person name="Hernandez B."/>
            <person name="Javaid M."/>
            <person name="Jayaseelan J.C."/>
            <person name="Lee S."/>
            <person name="Li M."/>
            <person name="Ming W."/>
            <person name="Munidasa M."/>
            <person name="Muniz J."/>
            <person name="Nguyen L."/>
            <person name="Ongeri F."/>
            <person name="Osuji N."/>
            <person name="Pu L.-L."/>
            <person name="Puazo M."/>
            <person name="Qu C."/>
            <person name="Quiroz J."/>
            <person name="Raj R."/>
            <person name="Weissenberger G."/>
            <person name="Xin Y."/>
            <person name="Zou X."/>
            <person name="Han Y."/>
            <person name="Richards S."/>
            <person name="Worley K."/>
            <person name="Muzny D."/>
            <person name="Gibbs R."/>
        </authorList>
    </citation>
    <scope>NUCLEOTIDE SEQUENCE</scope>
    <source>
        <strain evidence="11">Sampled in the wild</strain>
    </source>
</reference>